<reference evidence="1" key="2">
    <citation type="journal article" date="2023" name="IMA Fungus">
        <title>Comparative genomic study of the Penicillium genus elucidates a diverse pangenome and 15 lateral gene transfer events.</title>
        <authorList>
            <person name="Petersen C."/>
            <person name="Sorensen T."/>
            <person name="Nielsen M.R."/>
            <person name="Sondergaard T.E."/>
            <person name="Sorensen J.L."/>
            <person name="Fitzpatrick D.A."/>
            <person name="Frisvad J.C."/>
            <person name="Nielsen K.L."/>
        </authorList>
    </citation>
    <scope>NUCLEOTIDE SEQUENCE</scope>
    <source>
        <strain evidence="1">IBT 15544</strain>
    </source>
</reference>
<evidence type="ECO:0008006" key="3">
    <source>
        <dbReference type="Google" id="ProtNLM"/>
    </source>
</evidence>
<name>A0A9W9JK21_9EURO</name>
<comment type="caution">
    <text evidence="1">The sequence shown here is derived from an EMBL/GenBank/DDBJ whole genome shotgun (WGS) entry which is preliminary data.</text>
</comment>
<protein>
    <recommendedName>
        <fullName evidence="3">F-box domain-containing protein</fullName>
    </recommendedName>
</protein>
<dbReference type="GeneID" id="83181317"/>
<dbReference type="EMBL" id="JAPQKR010000014">
    <property type="protein sequence ID" value="KAJ5197837.1"/>
    <property type="molecule type" value="Genomic_DNA"/>
</dbReference>
<accession>A0A9W9JK21</accession>
<proteinExistence type="predicted"/>
<dbReference type="OrthoDB" id="2687876at2759"/>
<gene>
    <name evidence="1" type="ORF">N7498_006954</name>
</gene>
<keyword evidence="2" id="KW-1185">Reference proteome</keyword>
<dbReference type="RefSeq" id="XP_058306265.1">
    <property type="nucleotide sequence ID" value="XM_058454016.1"/>
</dbReference>
<dbReference type="AlphaFoldDB" id="A0A9W9JK21"/>
<dbReference type="Proteomes" id="UP001150904">
    <property type="component" value="Unassembled WGS sequence"/>
</dbReference>
<sequence>MAPSHWNNFLDAFAVSTQIASPNWAFRTDPDNWEDRELMDLLGQEVEAPLDEINTPLDRVPLMPSPEFIDPHRTSMGNLSRLSEHLLTGSIVPLMDYASIYNLSLTCYRARAVLSQNEILPILFRHCSKVFPALYALRLHDRVSIKDLILELQYGKCRSCGENGTHLFLPTVERVCSNCLRHNRAFWPISLHDAKQCFGLEHQDFLVMPAFRNTRAELAVDHLAFYGFPPDIVPKYLVAVKSALTHALKVHGSVETLADLQSVDLNRDSSTQDIVNVHFYRYLRRALLGTLPCDPTQAPARPTQESVIAESCSERIYLGTASISFPYVPRGEERAEKRYKCIGCEWVIDHFAVCPDHLEYMGIAPNAPAHVSTGIMVGRTFISYNRDELWEHWRSCLGAGLRMWRRWVLSEHPDGLGSDI</sequence>
<organism evidence="1 2">
    <name type="scientific">Penicillium cinerascens</name>
    <dbReference type="NCBI Taxonomy" id="70096"/>
    <lineage>
        <taxon>Eukaryota</taxon>
        <taxon>Fungi</taxon>
        <taxon>Dikarya</taxon>
        <taxon>Ascomycota</taxon>
        <taxon>Pezizomycotina</taxon>
        <taxon>Eurotiomycetes</taxon>
        <taxon>Eurotiomycetidae</taxon>
        <taxon>Eurotiales</taxon>
        <taxon>Aspergillaceae</taxon>
        <taxon>Penicillium</taxon>
    </lineage>
</organism>
<evidence type="ECO:0000313" key="1">
    <source>
        <dbReference type="EMBL" id="KAJ5197837.1"/>
    </source>
</evidence>
<reference evidence="1" key="1">
    <citation type="submission" date="2022-12" db="EMBL/GenBank/DDBJ databases">
        <authorList>
            <person name="Petersen C."/>
        </authorList>
    </citation>
    <scope>NUCLEOTIDE SEQUENCE</scope>
    <source>
        <strain evidence="1">IBT 15544</strain>
    </source>
</reference>
<evidence type="ECO:0000313" key="2">
    <source>
        <dbReference type="Proteomes" id="UP001150904"/>
    </source>
</evidence>